<dbReference type="EMBL" id="CAJMWV010004830">
    <property type="protein sequence ID" value="CAE6504913.1"/>
    <property type="molecule type" value="Genomic_DNA"/>
</dbReference>
<feature type="region of interest" description="Disordered" evidence="1">
    <location>
        <begin position="99"/>
        <end position="216"/>
    </location>
</feature>
<protein>
    <submittedName>
        <fullName evidence="2">Uncharacterized protein</fullName>
    </submittedName>
</protein>
<comment type="caution">
    <text evidence="2">The sequence shown here is derived from an EMBL/GenBank/DDBJ whole genome shotgun (WGS) entry which is preliminary data.</text>
</comment>
<feature type="region of interest" description="Disordered" evidence="1">
    <location>
        <begin position="73"/>
        <end position="92"/>
    </location>
</feature>
<dbReference type="OrthoDB" id="3251271at2759"/>
<proteinExistence type="predicted"/>
<organism evidence="2 3">
    <name type="scientific">Rhizoctonia solani</name>
    <dbReference type="NCBI Taxonomy" id="456999"/>
    <lineage>
        <taxon>Eukaryota</taxon>
        <taxon>Fungi</taxon>
        <taxon>Dikarya</taxon>
        <taxon>Basidiomycota</taxon>
        <taxon>Agaricomycotina</taxon>
        <taxon>Agaricomycetes</taxon>
        <taxon>Cantharellales</taxon>
        <taxon>Ceratobasidiaceae</taxon>
        <taxon>Rhizoctonia</taxon>
    </lineage>
</organism>
<feature type="compositionally biased region" description="Basic and acidic residues" evidence="1">
    <location>
        <begin position="100"/>
        <end position="131"/>
    </location>
</feature>
<evidence type="ECO:0000313" key="3">
    <source>
        <dbReference type="Proteomes" id="UP000663831"/>
    </source>
</evidence>
<evidence type="ECO:0000256" key="1">
    <source>
        <dbReference type="SAM" id="MobiDB-lite"/>
    </source>
</evidence>
<reference evidence="2" key="1">
    <citation type="submission" date="2021-01" db="EMBL/GenBank/DDBJ databases">
        <authorList>
            <person name="Kaushik A."/>
        </authorList>
    </citation>
    <scope>NUCLEOTIDE SEQUENCE</scope>
    <source>
        <strain evidence="2">AG3-1AP</strain>
    </source>
</reference>
<dbReference type="Proteomes" id="UP000663831">
    <property type="component" value="Unassembled WGS sequence"/>
</dbReference>
<dbReference type="AlphaFoldDB" id="A0A8H3CXN9"/>
<accession>A0A8H3CXN9</accession>
<evidence type="ECO:0000313" key="2">
    <source>
        <dbReference type="EMBL" id="CAE6504913.1"/>
    </source>
</evidence>
<sequence length="216" mass="23456">MEHYRVLRFMQRGTTQRVTATTAKVIDEAQWDIGPAARAAWGVTSTANPDSVTKVSSIYVTRDDSYLPFVFDRGTPGTTDEQPLGDGPEAEPARRRIFRKGTEVKHEVCSAEATKSSDEPEKIGTKAESDTKASGSLDSTKVEPKSISGPRNPSKAPVTNKPGMRRHRLEEFLKPSAPPTTGFLKPSGVSSASGTRAKRAREDNIAAPRGKTTRTE</sequence>
<gene>
    <name evidence="2" type="ORF">RDB_LOCUS123713</name>
</gene>
<name>A0A8H3CXN9_9AGAM</name>